<dbReference type="OrthoDB" id="2228740at2759"/>
<organism evidence="2 3">
    <name type="scientific">Lichtheimia corymbifera JMRC:FSU:9682</name>
    <dbReference type="NCBI Taxonomy" id="1263082"/>
    <lineage>
        <taxon>Eukaryota</taxon>
        <taxon>Fungi</taxon>
        <taxon>Fungi incertae sedis</taxon>
        <taxon>Mucoromycota</taxon>
        <taxon>Mucoromycotina</taxon>
        <taxon>Mucoromycetes</taxon>
        <taxon>Mucorales</taxon>
        <taxon>Lichtheimiaceae</taxon>
        <taxon>Lichtheimia</taxon>
    </lineage>
</organism>
<evidence type="ECO:0000259" key="1">
    <source>
        <dbReference type="Pfam" id="PF06985"/>
    </source>
</evidence>
<reference evidence="2" key="1">
    <citation type="submission" date="2013-08" db="EMBL/GenBank/DDBJ databases">
        <title>Gene expansion shapes genome architecture in the human pathogen Lichtheimia corymbifera: an evolutionary genomics analysis in the ancient terrestrial Mucorales (Mucoromycotina).</title>
        <authorList>
            <person name="Schwartze V.U."/>
            <person name="Winter S."/>
            <person name="Shelest E."/>
            <person name="Marcet-Houben M."/>
            <person name="Horn F."/>
            <person name="Wehner S."/>
            <person name="Hoffmann K."/>
            <person name="Riege K."/>
            <person name="Sammeth M."/>
            <person name="Nowrousian M."/>
            <person name="Valiante V."/>
            <person name="Linde J."/>
            <person name="Jacobsen I.D."/>
            <person name="Marz M."/>
            <person name="Brakhage A.A."/>
            <person name="Gabaldon T."/>
            <person name="Bocker S."/>
            <person name="Voigt K."/>
        </authorList>
    </citation>
    <scope>NUCLEOTIDE SEQUENCE [LARGE SCALE GENOMIC DNA]</scope>
    <source>
        <strain evidence="2">FSU 9682</strain>
    </source>
</reference>
<dbReference type="Pfam" id="PF06985">
    <property type="entry name" value="HET"/>
    <property type="match status" value="1"/>
</dbReference>
<protein>
    <recommendedName>
        <fullName evidence="1">Heterokaryon incompatibility domain-containing protein</fullName>
    </recommendedName>
</protein>
<dbReference type="PANTHER" id="PTHR24148">
    <property type="entry name" value="ANKYRIN REPEAT DOMAIN-CONTAINING PROTEIN 39 HOMOLOG-RELATED"/>
    <property type="match status" value="1"/>
</dbReference>
<feature type="domain" description="Heterokaryon incompatibility" evidence="1">
    <location>
        <begin position="80"/>
        <end position="232"/>
    </location>
</feature>
<proteinExistence type="predicted"/>
<evidence type="ECO:0000313" key="2">
    <source>
        <dbReference type="EMBL" id="CDH58122.1"/>
    </source>
</evidence>
<dbReference type="AlphaFoldDB" id="A0A068S8H9"/>
<dbReference type="InterPro" id="IPR010730">
    <property type="entry name" value="HET"/>
</dbReference>
<dbReference type="PANTHER" id="PTHR24148:SF64">
    <property type="entry name" value="HETEROKARYON INCOMPATIBILITY DOMAIN-CONTAINING PROTEIN"/>
    <property type="match status" value="1"/>
</dbReference>
<name>A0A068S8H9_9FUNG</name>
<gene>
    <name evidence="2" type="ORF">LCOR_08999.1</name>
</gene>
<evidence type="ECO:0000313" key="3">
    <source>
        <dbReference type="Proteomes" id="UP000027586"/>
    </source>
</evidence>
<comment type="caution">
    <text evidence="2">The sequence shown here is derived from an EMBL/GenBank/DDBJ whole genome shotgun (WGS) entry which is preliminary data.</text>
</comment>
<dbReference type="VEuPathDB" id="FungiDB:LCOR_08999.1"/>
<dbReference type="EMBL" id="CBTN010000053">
    <property type="protein sequence ID" value="CDH58122.1"/>
    <property type="molecule type" value="Genomic_DNA"/>
</dbReference>
<accession>A0A068S8H9</accession>
<dbReference type="InterPro" id="IPR052895">
    <property type="entry name" value="HetReg/Transcr_Mod"/>
</dbReference>
<dbReference type="Proteomes" id="UP000027586">
    <property type="component" value="Unassembled WGS sequence"/>
</dbReference>
<keyword evidence="3" id="KW-1185">Reference proteome</keyword>
<sequence length="412" mass="47698">MTCNTDPYKINIQLEDDRNYGRKLFFEKGLSALLADPHFLLVYVPENGAKMRIIRPVSDPEHRKRIIKMINAARYTPSFYYALSHVWGLSENNRYLWNEIGDYVDDENGKPADPVSMRPEKRDTLLSMLKDHPGSYWWIDVLCARTDTPLDIMGDIYACCLECVAMIDCGPTLVPQLISMMSVREHYFGSVYVPEDDPFAKELYDIKLPKVRDVLLTLMQCTWWTRVWTWQEMALPFGDVRLMAETGTHREPLVNTITLNDLLDKFRPLVVVMDNKGYKGANALRLWFSENHFANKYVEGTQAGTQADFFYLLRTLGASTRRCMDPADYVYGVLGIFQLKIPRMTEADAVWQRFLTEFDKYMERMKNKEVGLEGTIIGISDRARQVNLLEAKDMSDVYNGFLEMFKITPKGK</sequence>